<comment type="caution">
    <text evidence="1">The sequence shown here is derived from an EMBL/GenBank/DDBJ whole genome shotgun (WGS) entry which is preliminary data.</text>
</comment>
<dbReference type="Proteomes" id="UP001148662">
    <property type="component" value="Unassembled WGS sequence"/>
</dbReference>
<reference evidence="1" key="1">
    <citation type="submission" date="2022-07" db="EMBL/GenBank/DDBJ databases">
        <title>Genome Sequence of Phlebia brevispora.</title>
        <authorList>
            <person name="Buettner E."/>
        </authorList>
    </citation>
    <scope>NUCLEOTIDE SEQUENCE</scope>
    <source>
        <strain evidence="1">MPL23</strain>
    </source>
</reference>
<protein>
    <submittedName>
        <fullName evidence="1">Uncharacterized protein</fullName>
    </submittedName>
</protein>
<organism evidence="1 2">
    <name type="scientific">Phlebia brevispora</name>
    <dbReference type="NCBI Taxonomy" id="194682"/>
    <lineage>
        <taxon>Eukaryota</taxon>
        <taxon>Fungi</taxon>
        <taxon>Dikarya</taxon>
        <taxon>Basidiomycota</taxon>
        <taxon>Agaricomycotina</taxon>
        <taxon>Agaricomycetes</taxon>
        <taxon>Polyporales</taxon>
        <taxon>Meruliaceae</taxon>
        <taxon>Phlebia</taxon>
    </lineage>
</organism>
<accession>A0ACC1T9M7</accession>
<gene>
    <name evidence="1" type="ORF">NM688_g2154</name>
</gene>
<dbReference type="EMBL" id="JANHOG010000261">
    <property type="protein sequence ID" value="KAJ3556205.1"/>
    <property type="molecule type" value="Genomic_DNA"/>
</dbReference>
<name>A0ACC1T9M7_9APHY</name>
<evidence type="ECO:0000313" key="1">
    <source>
        <dbReference type="EMBL" id="KAJ3556205.1"/>
    </source>
</evidence>
<keyword evidence="2" id="KW-1185">Reference proteome</keyword>
<evidence type="ECO:0000313" key="2">
    <source>
        <dbReference type="Proteomes" id="UP001148662"/>
    </source>
</evidence>
<sequence>MSLRMHDLLCMSVAPMANITVSTRYTAERVLLVCVQGCHEEPISWKIDEASVPGMTGEEREEPTAGPEYDIVAYRPLVETGKLDVGDDGVTERAVKKGTGGEVLLSHDER</sequence>
<proteinExistence type="predicted"/>